<proteinExistence type="predicted"/>
<keyword evidence="2" id="KW-1185">Reference proteome</keyword>
<reference evidence="1" key="1">
    <citation type="submission" date="2021-01" db="EMBL/GenBank/DDBJ databases">
        <title>Whole genome shotgun sequence of Virgisporangium aliadipatigenens NBRC 105644.</title>
        <authorList>
            <person name="Komaki H."/>
            <person name="Tamura T."/>
        </authorList>
    </citation>
    <scope>NUCLEOTIDE SEQUENCE</scope>
    <source>
        <strain evidence="1">NBRC 105644</strain>
    </source>
</reference>
<evidence type="ECO:0000313" key="1">
    <source>
        <dbReference type="EMBL" id="GIJ48049.1"/>
    </source>
</evidence>
<comment type="caution">
    <text evidence="1">The sequence shown here is derived from an EMBL/GenBank/DDBJ whole genome shotgun (WGS) entry which is preliminary data.</text>
</comment>
<organism evidence="1 2">
    <name type="scientific">Virgisporangium aliadipatigenens</name>
    <dbReference type="NCBI Taxonomy" id="741659"/>
    <lineage>
        <taxon>Bacteria</taxon>
        <taxon>Bacillati</taxon>
        <taxon>Actinomycetota</taxon>
        <taxon>Actinomycetes</taxon>
        <taxon>Micromonosporales</taxon>
        <taxon>Micromonosporaceae</taxon>
        <taxon>Virgisporangium</taxon>
    </lineage>
</organism>
<dbReference type="AlphaFoldDB" id="A0A8J3YM66"/>
<name>A0A8J3YM66_9ACTN</name>
<gene>
    <name evidence="1" type="ORF">Val02_49350</name>
</gene>
<dbReference type="Proteomes" id="UP000619260">
    <property type="component" value="Unassembled WGS sequence"/>
</dbReference>
<accession>A0A8J3YM66</accession>
<dbReference type="EMBL" id="BOPF01000019">
    <property type="protein sequence ID" value="GIJ48049.1"/>
    <property type="molecule type" value="Genomic_DNA"/>
</dbReference>
<dbReference type="RefSeq" id="WP_203901553.1">
    <property type="nucleotide sequence ID" value="NZ_BOPF01000019.1"/>
</dbReference>
<protein>
    <submittedName>
        <fullName evidence="1">Uncharacterized protein</fullName>
    </submittedName>
</protein>
<evidence type="ECO:0000313" key="2">
    <source>
        <dbReference type="Proteomes" id="UP000619260"/>
    </source>
</evidence>
<sequence>MASRKSIRLTITADSDNGFDKWRSTAQRWCREVWQNLCTPLRLALQTHPLPGDDISELVAAGRIREAYPPLGSPFVTIAVEDDERHFAARTLTERNLAAIADDLRWASGVAITGGILEPSFLGRDPGWPRLYLTASRDYGADQFTLGLLASSDFLVPDADGEARLLSVARLFADGCNPTYGEAGPNHSAGPTGSTLEAKIGVNAEHSPTTGRTLLRGYSWLTLLPQEIGDRLGGVQALRDTGAFHDVSPLAAGGYWLQATEHLRHYDNDSARRVRDALSNAMPALYRHALVGRTLEI</sequence>